<organism evidence="11 12">
    <name type="scientific">Trypanosoma congolense (strain IL3000)</name>
    <dbReference type="NCBI Taxonomy" id="1068625"/>
    <lineage>
        <taxon>Eukaryota</taxon>
        <taxon>Discoba</taxon>
        <taxon>Euglenozoa</taxon>
        <taxon>Kinetoplastea</taxon>
        <taxon>Metakinetoplastina</taxon>
        <taxon>Trypanosomatida</taxon>
        <taxon>Trypanosomatidae</taxon>
        <taxon>Trypanosoma</taxon>
        <taxon>Nannomonas</taxon>
    </lineage>
</organism>
<feature type="domain" description="Trypanosome variant surface glycoprotein B-type N-terminal" evidence="10">
    <location>
        <begin position="23"/>
        <end position="84"/>
    </location>
</feature>
<feature type="signal peptide" evidence="9">
    <location>
        <begin position="1"/>
        <end position="23"/>
    </location>
</feature>
<evidence type="ECO:0000256" key="4">
    <source>
        <dbReference type="ARBA" id="ARBA00022622"/>
    </source>
</evidence>
<dbReference type="InterPro" id="IPR025932">
    <property type="entry name" value="Trypano_VSG_B_N_dom"/>
</dbReference>
<evidence type="ECO:0000256" key="3">
    <source>
        <dbReference type="ARBA" id="ARBA00022475"/>
    </source>
</evidence>
<sequence length="427" mass="46895">MAYFVNVISVAVVICSFVKNTEAQGAQVQGVDNAEQFALLCRIYNVAKNPPINHVDFQDPNRIVNEIDALNASFAEEKQFKETEDVVNSSDAEVKPTITREAAVAQAILRRITRKAHTILEEIRKMNATMDIEKVKDGFDHVIFGEGINESNLCEGVLKNVNERDAACGSSGLSHKGSHAGENLVVDFFCLCAMRTDKAKEGIKEVCGVEVGGSKNNDHHGWGDKAPSGPSSMWASIKKGCGKLMHKHPISTENSHEILGEFLKHLEKGGQYRLGATERRGGTVKGSNRKEGMLGTAVGDEGKNGADLICDGSRGNGKGQPPAGICVYYGQESDWQTIRWLVKLKTALNTVDALNNQTATIQRCIEKLQMLLHRAEKIYETKKVITEVQHPVGLTALHNPTTKRLTAYSASRRHDTHAHFLSLWLLL</sequence>
<feature type="chain" id="PRO_5003395111" evidence="9">
    <location>
        <begin position="24"/>
        <end position="427"/>
    </location>
</feature>
<dbReference type="AlphaFoldDB" id="F9WJE3"/>
<reference evidence="12" key="1">
    <citation type="submission" date="2011-07" db="EMBL/GenBank/DDBJ databases">
        <title>Divergent evolution of antigenic variation in African trypanosomes.</title>
        <authorList>
            <person name="Jackson A.P."/>
            <person name="Berry A."/>
            <person name="Allison H.C."/>
            <person name="Burton P."/>
            <person name="Anderson J."/>
            <person name="Aslett M."/>
            <person name="Brown R."/>
            <person name="Corton N."/>
            <person name="Harris D."/>
            <person name="Hauser H."/>
            <person name="Gamble J."/>
            <person name="Gilderthorp R."/>
            <person name="McQuillan J."/>
            <person name="Quail M.A."/>
            <person name="Sanders M."/>
            <person name="Van Tonder A."/>
            <person name="Ginger M.L."/>
            <person name="Donelson J.E."/>
            <person name="Field M.C."/>
            <person name="Barry J.D."/>
            <person name="Berriman M."/>
            <person name="Hertz-Fowler C."/>
        </authorList>
    </citation>
    <scope>NUCLEOTIDE SEQUENCE [LARGE SCALE GENOMIC DNA]</scope>
    <source>
        <strain evidence="12">IL3000</strain>
    </source>
</reference>
<evidence type="ECO:0000256" key="5">
    <source>
        <dbReference type="ARBA" id="ARBA00022729"/>
    </source>
</evidence>
<protein>
    <submittedName>
        <fullName evidence="11">Variant surface glycoprotein</fullName>
    </submittedName>
</protein>
<evidence type="ECO:0000256" key="9">
    <source>
        <dbReference type="SAM" id="SignalP"/>
    </source>
</evidence>
<keyword evidence="6" id="KW-0472">Membrane</keyword>
<evidence type="ECO:0000313" key="12">
    <source>
        <dbReference type="Proteomes" id="UP000000702"/>
    </source>
</evidence>
<name>F9WJE3_TRYCI</name>
<gene>
    <name evidence="11" type="ORF">TCIL3000_0_22660</name>
</gene>
<dbReference type="EMBL" id="CAEQ01002716">
    <property type="protein sequence ID" value="CCD17447.1"/>
    <property type="molecule type" value="Genomic_DNA"/>
</dbReference>
<comment type="function">
    <text evidence="1">VSG forms a coat on the surface of the parasite. The trypanosome evades the immune response of the host by expressing a series of antigenically distinct VSGs from an estimated 1000 VSG genes.</text>
</comment>
<evidence type="ECO:0000256" key="8">
    <source>
        <dbReference type="ARBA" id="ARBA00023288"/>
    </source>
</evidence>
<dbReference type="Proteomes" id="UP000000702">
    <property type="component" value="Unassembled WGS sequence"/>
</dbReference>
<evidence type="ECO:0000256" key="2">
    <source>
        <dbReference type="ARBA" id="ARBA00004609"/>
    </source>
</evidence>
<keyword evidence="5 9" id="KW-0732">Signal</keyword>
<dbReference type="Pfam" id="PF13206">
    <property type="entry name" value="VSG_B"/>
    <property type="match status" value="2"/>
</dbReference>
<evidence type="ECO:0000256" key="6">
    <source>
        <dbReference type="ARBA" id="ARBA00023136"/>
    </source>
</evidence>
<keyword evidence="8" id="KW-0449">Lipoprotein</keyword>
<accession>F9WJE3</accession>
<evidence type="ECO:0000256" key="1">
    <source>
        <dbReference type="ARBA" id="ARBA00002523"/>
    </source>
</evidence>
<evidence type="ECO:0000313" key="11">
    <source>
        <dbReference type="EMBL" id="CCD17447.1"/>
    </source>
</evidence>
<keyword evidence="12" id="KW-1185">Reference proteome</keyword>
<evidence type="ECO:0000259" key="10">
    <source>
        <dbReference type="Pfam" id="PF13206"/>
    </source>
</evidence>
<proteinExistence type="predicted"/>
<keyword evidence="7" id="KW-0325">Glycoprotein</keyword>
<keyword evidence="4" id="KW-0336">GPI-anchor</keyword>
<evidence type="ECO:0000256" key="7">
    <source>
        <dbReference type="ARBA" id="ARBA00023180"/>
    </source>
</evidence>
<keyword evidence="3" id="KW-1003">Cell membrane</keyword>
<dbReference type="GO" id="GO:0005886">
    <property type="term" value="C:plasma membrane"/>
    <property type="evidence" value="ECO:0007669"/>
    <property type="project" value="UniProtKB-SubCell"/>
</dbReference>
<comment type="subcellular location">
    <subcellularLocation>
        <location evidence="2">Cell membrane</location>
        <topology evidence="2">Lipid-anchor</topology>
        <topology evidence="2">GPI-anchor</topology>
    </subcellularLocation>
</comment>
<dbReference type="VEuPathDB" id="TriTrypDB:TcIL3000_0_22660"/>
<dbReference type="GO" id="GO:0098552">
    <property type="term" value="C:side of membrane"/>
    <property type="evidence" value="ECO:0007669"/>
    <property type="project" value="UniProtKB-KW"/>
</dbReference>
<comment type="caution">
    <text evidence="11">The sequence shown here is derived from an EMBL/GenBank/DDBJ whole genome shotgun (WGS) entry which is preliminary data.</text>
</comment>
<reference evidence="11 12" key="2">
    <citation type="journal article" date="2012" name="Proc. Natl. Acad. Sci. U.S.A.">
        <title>Antigenic diversity is generated by distinct evolutionary mechanisms in African trypanosome species.</title>
        <authorList>
            <person name="Jackson A.P."/>
            <person name="Berry A."/>
            <person name="Aslett M."/>
            <person name="Allison H.C."/>
            <person name="Burton P."/>
            <person name="Vavrova-Anderson J."/>
            <person name="Brown R."/>
            <person name="Browne H."/>
            <person name="Corton N."/>
            <person name="Hauser H."/>
            <person name="Gamble J."/>
            <person name="Gilderthorp R."/>
            <person name="Marcello L."/>
            <person name="McQuillan J."/>
            <person name="Otto T.D."/>
            <person name="Quail M.A."/>
            <person name="Sanders M.J."/>
            <person name="van Tonder A."/>
            <person name="Ginger M.L."/>
            <person name="Field M.C."/>
            <person name="Barry J.D."/>
            <person name="Hertz-Fowler C."/>
            <person name="Berriman M."/>
        </authorList>
    </citation>
    <scope>NUCLEOTIDE SEQUENCE [LARGE SCALE GENOMIC DNA]</scope>
    <source>
        <strain evidence="11 12">IL3000</strain>
    </source>
</reference>
<feature type="domain" description="Trypanosome variant surface glycoprotein B-type N-terminal" evidence="10">
    <location>
        <begin position="94"/>
        <end position="369"/>
    </location>
</feature>